<sequence length="151" mass="16345">MTIAAAPPGLQPEDYDLIEAALAQTARGRTFLDAYARRTKEAERARILCEIERLLMRYAAPPAPVAAETAHVAAQLLDLSWSLRGRSASSDPLCQTIEALARALESVPWAQARPDQDEAAPAEGAALDDPRRAALSWLDDLPLADRLAIFA</sequence>
<dbReference type="AlphaFoldDB" id="A0A9W6GXC4"/>
<comment type="caution">
    <text evidence="1">The sequence shown here is derived from an EMBL/GenBank/DDBJ whole genome shotgun (WGS) entry which is preliminary data.</text>
</comment>
<protein>
    <submittedName>
        <fullName evidence="1">Uncharacterized protein</fullName>
    </submittedName>
</protein>
<name>A0A9W6GXC4_9HYPH</name>
<evidence type="ECO:0000313" key="1">
    <source>
        <dbReference type="EMBL" id="GLI94727.1"/>
    </source>
</evidence>
<dbReference type="RefSeq" id="WP_281804885.1">
    <property type="nucleotide sequence ID" value="NZ_BSEC01000001.1"/>
</dbReference>
<reference evidence="1" key="1">
    <citation type="journal article" date="2023" name="Int. J. Syst. Evol. Microbiol.">
        <title>Methylocystis iwaonis sp. nov., a type II methane-oxidizing bacterium from surface soil of a rice paddy field in Japan, and emended description of the genus Methylocystis (ex Whittenbury et al. 1970) Bowman et al. 1993.</title>
        <authorList>
            <person name="Kaise H."/>
            <person name="Sawadogo J.B."/>
            <person name="Alam M.S."/>
            <person name="Ueno C."/>
            <person name="Dianou D."/>
            <person name="Shinjo R."/>
            <person name="Asakawa S."/>
        </authorList>
    </citation>
    <scope>NUCLEOTIDE SEQUENCE</scope>
    <source>
        <strain evidence="1">LMG27198</strain>
    </source>
</reference>
<evidence type="ECO:0000313" key="2">
    <source>
        <dbReference type="Proteomes" id="UP001144323"/>
    </source>
</evidence>
<dbReference type="EMBL" id="BSEC01000001">
    <property type="protein sequence ID" value="GLI94727.1"/>
    <property type="molecule type" value="Genomic_DNA"/>
</dbReference>
<keyword evidence="2" id="KW-1185">Reference proteome</keyword>
<organism evidence="1 2">
    <name type="scientific">Methylocystis echinoides</name>
    <dbReference type="NCBI Taxonomy" id="29468"/>
    <lineage>
        <taxon>Bacteria</taxon>
        <taxon>Pseudomonadati</taxon>
        <taxon>Pseudomonadota</taxon>
        <taxon>Alphaproteobacteria</taxon>
        <taxon>Hyphomicrobiales</taxon>
        <taxon>Methylocystaceae</taxon>
        <taxon>Methylocystis</taxon>
    </lineage>
</organism>
<proteinExistence type="predicted"/>
<gene>
    <name evidence="1" type="ORF">LMG27198_37190</name>
</gene>
<dbReference type="Proteomes" id="UP001144323">
    <property type="component" value="Unassembled WGS sequence"/>
</dbReference>
<accession>A0A9W6GXC4</accession>